<dbReference type="RefSeq" id="WP_088334001.1">
    <property type="nucleotide sequence ID" value="NZ_NBBJ01000003.1"/>
</dbReference>
<evidence type="ECO:0000313" key="3">
    <source>
        <dbReference type="Proteomes" id="UP000197783"/>
    </source>
</evidence>
<dbReference type="AlphaFoldDB" id="A0A245ZJJ6"/>
<feature type="signal peptide" evidence="1">
    <location>
        <begin position="1"/>
        <end position="20"/>
    </location>
</feature>
<name>A0A245ZJJ6_9SPHN</name>
<organism evidence="2 3">
    <name type="scientific">Sphingomonas mucosissima</name>
    <dbReference type="NCBI Taxonomy" id="370959"/>
    <lineage>
        <taxon>Bacteria</taxon>
        <taxon>Pseudomonadati</taxon>
        <taxon>Pseudomonadota</taxon>
        <taxon>Alphaproteobacteria</taxon>
        <taxon>Sphingomonadales</taxon>
        <taxon>Sphingomonadaceae</taxon>
        <taxon>Sphingomonas</taxon>
    </lineage>
</organism>
<reference evidence="2 3" key="1">
    <citation type="submission" date="2017-03" db="EMBL/GenBank/DDBJ databases">
        <title>Genome sequence of Sphingomonas mucosissima DSM 17494.</title>
        <authorList>
            <person name="Poehlein A."/>
            <person name="Wuebbeler J.H."/>
            <person name="Steinbuechel A."/>
            <person name="Daniel R."/>
        </authorList>
    </citation>
    <scope>NUCLEOTIDE SEQUENCE [LARGE SCALE GENOMIC DNA]</scope>
    <source>
        <strain evidence="2 3">DSM 17494</strain>
    </source>
</reference>
<dbReference type="PROSITE" id="PS51257">
    <property type="entry name" value="PROKAR_LIPOPROTEIN"/>
    <property type="match status" value="1"/>
</dbReference>
<evidence type="ECO:0000313" key="2">
    <source>
        <dbReference type="EMBL" id="OWK29918.1"/>
    </source>
</evidence>
<feature type="chain" id="PRO_5013394876" description="Lipoprotein" evidence="1">
    <location>
        <begin position="21"/>
        <end position="118"/>
    </location>
</feature>
<comment type="caution">
    <text evidence="2">The sequence shown here is derived from an EMBL/GenBank/DDBJ whole genome shotgun (WGS) entry which is preliminary data.</text>
</comment>
<evidence type="ECO:0000256" key="1">
    <source>
        <dbReference type="SAM" id="SignalP"/>
    </source>
</evidence>
<protein>
    <recommendedName>
        <fullName evidence="4">Lipoprotein</fullName>
    </recommendedName>
</protein>
<keyword evidence="3" id="KW-1185">Reference proteome</keyword>
<dbReference type="OrthoDB" id="7564929at2"/>
<gene>
    <name evidence="2" type="ORF">SPMU_23400</name>
</gene>
<accession>A0A245ZJJ6</accession>
<sequence>MIRISLVLPALMLAACSSQDGPTVIDGSSQEAFERTFSDAKGDVGPRDRLKVEAAIAEYRARTFAKADNRAEFQQMFREGLDGLTTPAIAAQFDKDTQRVSGKAADAIFDAKRALSGS</sequence>
<evidence type="ECO:0008006" key="4">
    <source>
        <dbReference type="Google" id="ProtNLM"/>
    </source>
</evidence>
<proteinExistence type="predicted"/>
<dbReference type="Proteomes" id="UP000197783">
    <property type="component" value="Unassembled WGS sequence"/>
</dbReference>
<keyword evidence="1" id="KW-0732">Signal</keyword>
<dbReference type="EMBL" id="NBBJ01000003">
    <property type="protein sequence ID" value="OWK29918.1"/>
    <property type="molecule type" value="Genomic_DNA"/>
</dbReference>